<evidence type="ECO:0000313" key="4">
    <source>
        <dbReference type="EMBL" id="EKC31841.1"/>
    </source>
</evidence>
<dbReference type="SUPFAM" id="SSF48113">
    <property type="entry name" value="Heme-dependent peroxidases"/>
    <property type="match status" value="1"/>
</dbReference>
<gene>
    <name evidence="4" type="ORF">CGI_10017425</name>
</gene>
<dbReference type="EMBL" id="JH817660">
    <property type="protein sequence ID" value="EKC31841.1"/>
    <property type="molecule type" value="Genomic_DNA"/>
</dbReference>
<dbReference type="GO" id="GO:0004601">
    <property type="term" value="F:peroxidase activity"/>
    <property type="evidence" value="ECO:0007669"/>
    <property type="project" value="InterPro"/>
</dbReference>
<dbReference type="PANTHER" id="PTHR11475">
    <property type="entry name" value="OXIDASE/PEROXIDASE"/>
    <property type="match status" value="1"/>
</dbReference>
<dbReference type="Gene3D" id="1.10.640.10">
    <property type="entry name" value="Haem peroxidase domain superfamily, animal type"/>
    <property type="match status" value="1"/>
</dbReference>
<dbReference type="AlphaFoldDB" id="K1RCJ1"/>
<reference evidence="4" key="1">
    <citation type="journal article" date="2012" name="Nature">
        <title>The oyster genome reveals stress adaptation and complexity of shell formation.</title>
        <authorList>
            <person name="Zhang G."/>
            <person name="Fang X."/>
            <person name="Guo X."/>
            <person name="Li L."/>
            <person name="Luo R."/>
            <person name="Xu F."/>
            <person name="Yang P."/>
            <person name="Zhang L."/>
            <person name="Wang X."/>
            <person name="Qi H."/>
            <person name="Xiong Z."/>
            <person name="Que H."/>
            <person name="Xie Y."/>
            <person name="Holland P.W."/>
            <person name="Paps J."/>
            <person name="Zhu Y."/>
            <person name="Wu F."/>
            <person name="Chen Y."/>
            <person name="Wang J."/>
            <person name="Peng C."/>
            <person name="Meng J."/>
            <person name="Yang L."/>
            <person name="Liu J."/>
            <person name="Wen B."/>
            <person name="Zhang N."/>
            <person name="Huang Z."/>
            <person name="Zhu Q."/>
            <person name="Feng Y."/>
            <person name="Mount A."/>
            <person name="Hedgecock D."/>
            <person name="Xu Z."/>
            <person name="Liu Y."/>
            <person name="Domazet-Loso T."/>
            <person name="Du Y."/>
            <person name="Sun X."/>
            <person name="Zhang S."/>
            <person name="Liu B."/>
            <person name="Cheng P."/>
            <person name="Jiang X."/>
            <person name="Li J."/>
            <person name="Fan D."/>
            <person name="Wang W."/>
            <person name="Fu W."/>
            <person name="Wang T."/>
            <person name="Wang B."/>
            <person name="Zhang J."/>
            <person name="Peng Z."/>
            <person name="Li Y."/>
            <person name="Li N."/>
            <person name="Wang J."/>
            <person name="Chen M."/>
            <person name="He Y."/>
            <person name="Tan F."/>
            <person name="Song X."/>
            <person name="Zheng Q."/>
            <person name="Huang R."/>
            <person name="Yang H."/>
            <person name="Du X."/>
            <person name="Chen L."/>
            <person name="Yang M."/>
            <person name="Gaffney P.M."/>
            <person name="Wang S."/>
            <person name="Luo L."/>
            <person name="She Z."/>
            <person name="Ming Y."/>
            <person name="Huang W."/>
            <person name="Zhang S."/>
            <person name="Huang B."/>
            <person name="Zhang Y."/>
            <person name="Qu T."/>
            <person name="Ni P."/>
            <person name="Miao G."/>
            <person name="Wang J."/>
            <person name="Wang Q."/>
            <person name="Steinberg C.E."/>
            <person name="Wang H."/>
            <person name="Li N."/>
            <person name="Qian L."/>
            <person name="Zhang G."/>
            <person name="Li Y."/>
            <person name="Yang H."/>
            <person name="Liu X."/>
            <person name="Wang J."/>
            <person name="Yin Y."/>
            <person name="Wang J."/>
        </authorList>
    </citation>
    <scope>NUCLEOTIDE SEQUENCE [LARGE SCALE GENOMIC DNA]</scope>
    <source>
        <strain evidence="4">05x7-T-G4-1.051#20</strain>
    </source>
</reference>
<dbReference type="Pfam" id="PF03098">
    <property type="entry name" value="An_peroxidase"/>
    <property type="match status" value="1"/>
</dbReference>
<dbReference type="InterPro" id="IPR019791">
    <property type="entry name" value="Haem_peroxidase_animal"/>
</dbReference>
<evidence type="ECO:0000256" key="2">
    <source>
        <dbReference type="ARBA" id="ARBA00022525"/>
    </source>
</evidence>
<proteinExistence type="predicted"/>
<dbReference type="PANTHER" id="PTHR11475:SF4">
    <property type="entry name" value="CHORION PEROXIDASE"/>
    <property type="match status" value="1"/>
</dbReference>
<dbReference type="InParanoid" id="K1RCJ1"/>
<keyword evidence="3" id="KW-0325">Glycoprotein</keyword>
<organism evidence="4">
    <name type="scientific">Magallana gigas</name>
    <name type="common">Pacific oyster</name>
    <name type="synonym">Crassostrea gigas</name>
    <dbReference type="NCBI Taxonomy" id="29159"/>
    <lineage>
        <taxon>Eukaryota</taxon>
        <taxon>Metazoa</taxon>
        <taxon>Spiralia</taxon>
        <taxon>Lophotrochozoa</taxon>
        <taxon>Mollusca</taxon>
        <taxon>Bivalvia</taxon>
        <taxon>Autobranchia</taxon>
        <taxon>Pteriomorphia</taxon>
        <taxon>Ostreida</taxon>
        <taxon>Ostreoidea</taxon>
        <taxon>Ostreidae</taxon>
        <taxon>Magallana</taxon>
    </lineage>
</organism>
<keyword evidence="2" id="KW-0964">Secreted</keyword>
<dbReference type="GO" id="GO:0020037">
    <property type="term" value="F:heme binding"/>
    <property type="evidence" value="ECO:0007669"/>
    <property type="project" value="InterPro"/>
</dbReference>
<dbReference type="PROSITE" id="PS50292">
    <property type="entry name" value="PEROXIDASE_3"/>
    <property type="match status" value="1"/>
</dbReference>
<dbReference type="GO" id="GO:0005576">
    <property type="term" value="C:extracellular region"/>
    <property type="evidence" value="ECO:0007669"/>
    <property type="project" value="UniProtKB-SubCell"/>
</dbReference>
<evidence type="ECO:0000256" key="1">
    <source>
        <dbReference type="ARBA" id="ARBA00004613"/>
    </source>
</evidence>
<sequence length="161" mass="18262">MEQGARATKALKAIARHPDVGSFQRAVSDPQILQSFERACRPFCYEMPQCDFSDPYRRTDGKCNNKINPLLGASFTPQQRVLPNAYDNLIDAPRTRSVDKSRLPSARTVSNRVFQWTFGGMTPVSAKFSTFLTNFGQFIDHDVISTPSETRKNMYLQLFTD</sequence>
<protein>
    <submittedName>
        <fullName evidence="4">Peroxidasin-like protein</fullName>
    </submittedName>
</protein>
<dbReference type="InterPro" id="IPR010255">
    <property type="entry name" value="Haem_peroxidase_sf"/>
</dbReference>
<dbReference type="HOGENOM" id="CLU_1645378_0_0_1"/>
<name>K1RCJ1_MAGGI</name>
<evidence type="ECO:0000256" key="3">
    <source>
        <dbReference type="ARBA" id="ARBA00023180"/>
    </source>
</evidence>
<accession>K1RCJ1</accession>
<dbReference type="GO" id="GO:0006979">
    <property type="term" value="P:response to oxidative stress"/>
    <property type="evidence" value="ECO:0007669"/>
    <property type="project" value="InterPro"/>
</dbReference>
<comment type="subcellular location">
    <subcellularLocation>
        <location evidence="1">Secreted</location>
    </subcellularLocation>
</comment>
<dbReference type="InterPro" id="IPR037120">
    <property type="entry name" value="Haem_peroxidase_sf_animal"/>
</dbReference>